<comment type="caution">
    <text evidence="1">The sequence shown here is derived from an EMBL/GenBank/DDBJ whole genome shotgun (WGS) entry which is preliminary data.</text>
</comment>
<dbReference type="EMBL" id="BMPD01000007">
    <property type="protein sequence ID" value="GGK78948.1"/>
    <property type="molecule type" value="Genomic_DNA"/>
</dbReference>
<accession>A0A830F3I8</accession>
<organism evidence="1 2">
    <name type="scientific">Haloarcula sebkhae</name>
    <dbReference type="NCBI Taxonomy" id="932660"/>
    <lineage>
        <taxon>Archaea</taxon>
        <taxon>Methanobacteriati</taxon>
        <taxon>Methanobacteriota</taxon>
        <taxon>Stenosarchaea group</taxon>
        <taxon>Halobacteria</taxon>
        <taxon>Halobacteriales</taxon>
        <taxon>Haloarculaceae</taxon>
        <taxon>Haloarcula</taxon>
    </lineage>
</organism>
<proteinExistence type="predicted"/>
<reference evidence="1" key="2">
    <citation type="submission" date="2020-09" db="EMBL/GenBank/DDBJ databases">
        <authorList>
            <person name="Sun Q."/>
            <person name="Ohkuma M."/>
        </authorList>
    </citation>
    <scope>NUCLEOTIDE SEQUENCE</scope>
    <source>
        <strain evidence="1">JCM 19018</strain>
    </source>
</reference>
<gene>
    <name evidence="1" type="ORF">GCM10009067_34070</name>
</gene>
<dbReference type="AlphaFoldDB" id="A0A830F3I8"/>
<name>A0A830F3I8_9EURY</name>
<protein>
    <submittedName>
        <fullName evidence="1">Uncharacterized protein</fullName>
    </submittedName>
</protein>
<evidence type="ECO:0000313" key="1">
    <source>
        <dbReference type="EMBL" id="GGK78948.1"/>
    </source>
</evidence>
<evidence type="ECO:0000313" key="2">
    <source>
        <dbReference type="Proteomes" id="UP000614221"/>
    </source>
</evidence>
<reference evidence="1" key="1">
    <citation type="journal article" date="2014" name="Int. J. Syst. Evol. Microbiol.">
        <title>Complete genome sequence of Corynebacterium casei LMG S-19264T (=DSM 44701T), isolated from a smear-ripened cheese.</title>
        <authorList>
            <consortium name="US DOE Joint Genome Institute (JGI-PGF)"/>
            <person name="Walter F."/>
            <person name="Albersmeier A."/>
            <person name="Kalinowski J."/>
            <person name="Ruckert C."/>
        </authorList>
    </citation>
    <scope>NUCLEOTIDE SEQUENCE</scope>
    <source>
        <strain evidence="1">JCM 19018</strain>
    </source>
</reference>
<sequence>MDIDEIEGQISAAADVFPTRFDITVEIVVFLRPDEDLADCLYP</sequence>
<dbReference type="Proteomes" id="UP000614221">
    <property type="component" value="Unassembled WGS sequence"/>
</dbReference>